<feature type="compositionally biased region" description="Polar residues" evidence="1">
    <location>
        <begin position="578"/>
        <end position="588"/>
    </location>
</feature>
<feature type="region of interest" description="Disordered" evidence="1">
    <location>
        <begin position="478"/>
        <end position="588"/>
    </location>
</feature>
<dbReference type="AlphaFoldDB" id="A0A511KPC5"/>
<evidence type="ECO:0000313" key="3">
    <source>
        <dbReference type="Proteomes" id="UP000321518"/>
    </source>
</evidence>
<evidence type="ECO:0000256" key="1">
    <source>
        <dbReference type="SAM" id="MobiDB-lite"/>
    </source>
</evidence>
<keyword evidence="2" id="KW-0418">Kinase</keyword>
<reference evidence="2 3" key="1">
    <citation type="submission" date="2019-07" db="EMBL/GenBank/DDBJ databases">
        <title>Rhodotorula toruloides NBRC10032 genome sequencing.</title>
        <authorList>
            <person name="Shida Y."/>
            <person name="Takaku H."/>
            <person name="Ogasawara W."/>
            <person name="Mori K."/>
        </authorList>
    </citation>
    <scope>NUCLEOTIDE SEQUENCE [LARGE SCALE GENOMIC DNA]</scope>
    <source>
        <strain evidence="2 3">NBRC10032</strain>
    </source>
</reference>
<comment type="caution">
    <text evidence="2">The sequence shown here is derived from an EMBL/GenBank/DDBJ whole genome shotgun (WGS) entry which is preliminary data.</text>
</comment>
<sequence length="805" mass="87132">MAAHVEPSDLASQIEALQHGQDETFRDKLRTVLELDRLEQARKNRAVEADRLLADLDCMHRDALAGVIASCRLLGRTVPPSLPPKANLATSTSKNARADDFAGGKYVPEAVAVLSTLNQALRTELVRCLREILDLKLYAMPLLICRKRSGTFGRDCFPVSQNEDETEWHIAKLRAVFASFIRLVNAFLRPGTPHFVFGANSPKFDVFTPDGLFWLGELAPGEAPASMDEKRASPRMQFAGKRRDKDLKVSDNASSDTPFRPPAPSSQPAPASALTTSPIPSLSTRAGSLRSAGGRATPAPPSPSTLRANHPILSIPRRVSELAASGKRSYTKLQNFDIRMTSDKKLTGQGVMLIKVCDVLLQGPPTLRIGNCSDADFSFNTFALSIYHQPSDDAPPAKKRRFDTDLVKRRFIREDDAVGFALVVSPLVKNDDSDLLLSLFSCIVPHRRLQRSVAQELIERAKHVDLQRYIAEDLQGTLTPPAQVPSSPGASVVVPKGDDKPPHPRDPGHGPRPSGPTGGGQDTSGAGRMGAGGQPSDAFDAFSDHDDADEPASSPSRAAASPFACSSSATSPSSSSSVKTSNVQERKQCSLQNGEAGTLDYLAVSSPPLQLDYLPVQYRPAPAKPTRWIRCDKPKPDASNELETTWTELAVTEELVSSSDYRVVVATSSGVGIGLVIKEEIIRFGNEALHSVRNEATTYDALAAAGLGSVCAPYVGLFKVVDGRPRCALVTERWGEPLNDFQDLSLDERIALGEMMCNLHIRGFYHGDFAARNVLIGSERKICAELVEALEHLDLVVNEPSADLS</sequence>
<dbReference type="GO" id="GO:0004672">
    <property type="term" value="F:protein kinase activity"/>
    <property type="evidence" value="ECO:0007669"/>
    <property type="project" value="InterPro"/>
</dbReference>
<feature type="compositionally biased region" description="Low complexity" evidence="1">
    <location>
        <begin position="551"/>
        <end position="577"/>
    </location>
</feature>
<feature type="compositionally biased region" description="Low complexity" evidence="1">
    <location>
        <begin position="480"/>
        <end position="495"/>
    </location>
</feature>
<gene>
    <name evidence="2" type="ORF">Rt10032_c19g6240</name>
</gene>
<dbReference type="PROSITE" id="PS00109">
    <property type="entry name" value="PROTEIN_KINASE_TYR"/>
    <property type="match status" value="1"/>
</dbReference>
<dbReference type="EMBL" id="BJWK01000019">
    <property type="protein sequence ID" value="GEM12223.1"/>
    <property type="molecule type" value="Genomic_DNA"/>
</dbReference>
<name>A0A511KPC5_RHOTO</name>
<protein>
    <submittedName>
        <fullName evidence="2">Lipopolysaccharide kinase</fullName>
    </submittedName>
</protein>
<proteinExistence type="predicted"/>
<keyword evidence="2" id="KW-0808">Transferase</keyword>
<dbReference type="OrthoDB" id="2523749at2759"/>
<feature type="compositionally biased region" description="Gly residues" evidence="1">
    <location>
        <begin position="516"/>
        <end position="533"/>
    </location>
</feature>
<evidence type="ECO:0000313" key="2">
    <source>
        <dbReference type="EMBL" id="GEM12223.1"/>
    </source>
</evidence>
<dbReference type="SUPFAM" id="SSF56112">
    <property type="entry name" value="Protein kinase-like (PK-like)"/>
    <property type="match status" value="1"/>
</dbReference>
<accession>A0A511KPC5</accession>
<dbReference type="Proteomes" id="UP000321518">
    <property type="component" value="Unassembled WGS sequence"/>
</dbReference>
<feature type="region of interest" description="Disordered" evidence="1">
    <location>
        <begin position="224"/>
        <end position="312"/>
    </location>
</feature>
<dbReference type="InterPro" id="IPR008266">
    <property type="entry name" value="Tyr_kinase_AS"/>
</dbReference>
<feature type="compositionally biased region" description="Low complexity" evidence="1">
    <location>
        <begin position="268"/>
        <end position="281"/>
    </location>
</feature>
<feature type="compositionally biased region" description="Basic and acidic residues" evidence="1">
    <location>
        <begin position="496"/>
        <end position="509"/>
    </location>
</feature>
<organism evidence="2 3">
    <name type="scientific">Rhodotorula toruloides</name>
    <name type="common">Yeast</name>
    <name type="synonym">Rhodosporidium toruloides</name>
    <dbReference type="NCBI Taxonomy" id="5286"/>
    <lineage>
        <taxon>Eukaryota</taxon>
        <taxon>Fungi</taxon>
        <taxon>Dikarya</taxon>
        <taxon>Basidiomycota</taxon>
        <taxon>Pucciniomycotina</taxon>
        <taxon>Microbotryomycetes</taxon>
        <taxon>Sporidiobolales</taxon>
        <taxon>Sporidiobolaceae</taxon>
        <taxon>Rhodotorula</taxon>
    </lineage>
</organism>
<dbReference type="InterPro" id="IPR011009">
    <property type="entry name" value="Kinase-like_dom_sf"/>
</dbReference>